<evidence type="ECO:0000259" key="2">
    <source>
        <dbReference type="SMART" id="SM00245"/>
    </source>
</evidence>
<dbReference type="AlphaFoldDB" id="A0A2S7T9E7"/>
<keyword evidence="1" id="KW-0732">Signal</keyword>
<proteinExistence type="predicted"/>
<name>A0A2S7T9E7_9FLAO</name>
<dbReference type="GO" id="GO:0006508">
    <property type="term" value="P:proteolysis"/>
    <property type="evidence" value="ECO:0007669"/>
    <property type="project" value="InterPro"/>
</dbReference>
<comment type="caution">
    <text evidence="3">The sequence shown here is derived from an EMBL/GenBank/DDBJ whole genome shotgun (WGS) entry which is preliminary data.</text>
</comment>
<dbReference type="Gene3D" id="3.30.750.44">
    <property type="match status" value="1"/>
</dbReference>
<feature type="signal peptide" evidence="1">
    <location>
        <begin position="1"/>
        <end position="20"/>
    </location>
</feature>
<protein>
    <recommendedName>
        <fullName evidence="2">Tail specific protease domain-containing protein</fullName>
    </recommendedName>
</protein>
<dbReference type="Pfam" id="PF03572">
    <property type="entry name" value="Peptidase_S41"/>
    <property type="match status" value="1"/>
</dbReference>
<dbReference type="InterPro" id="IPR005151">
    <property type="entry name" value="Tail-specific_protease"/>
</dbReference>
<sequence length="399" mass="45502">MNKIILLLCVLLAACGTSKAPTPEDSENLQEFDQLMSDIREQHIYLKERKALIRCIEKTYRPLVDTISHPYYKVLFYENLMNEFNDSHMHLTTNTEDSYRLNSPVYVELREGRYYIKNIFSSELQYAPEANVIGAEVVWFNELPFQEVIDAFPTQCHNRKDPAVKEWLANKVIAGVYNEARFLGLRLTNGEEFNLDVDKMSFKQRPGLLEATRQKDIGIIKINNSLGNDSLPYYFDLALEELMDTQALVLDLRNTSSGGNTSVAEPIMGRFISETKEYQGVELKEESYVRTISPVGETYTQPLYVLVGRWTGSMGEGMAIGFDGMKRGTVVGTEMYRLAGGMTTIMLKNSNYGARVSIEKLYHLDGRLRETYVPAQYVNQQSVTEDEFLQTALDLINSN</sequence>
<dbReference type="Gene3D" id="3.90.226.10">
    <property type="entry name" value="2-enoyl-CoA Hydratase, Chain A, domain 1"/>
    <property type="match status" value="1"/>
</dbReference>
<dbReference type="Proteomes" id="UP000239366">
    <property type="component" value="Unassembled WGS sequence"/>
</dbReference>
<evidence type="ECO:0000256" key="1">
    <source>
        <dbReference type="SAM" id="SignalP"/>
    </source>
</evidence>
<dbReference type="EMBL" id="MQVX01000001">
    <property type="protein sequence ID" value="PQJ16549.1"/>
    <property type="molecule type" value="Genomic_DNA"/>
</dbReference>
<dbReference type="SMART" id="SM00245">
    <property type="entry name" value="TSPc"/>
    <property type="match status" value="1"/>
</dbReference>
<dbReference type="SUPFAM" id="SSF52096">
    <property type="entry name" value="ClpP/crotonase"/>
    <property type="match status" value="1"/>
</dbReference>
<dbReference type="GO" id="GO:0008236">
    <property type="term" value="F:serine-type peptidase activity"/>
    <property type="evidence" value="ECO:0007669"/>
    <property type="project" value="InterPro"/>
</dbReference>
<keyword evidence="4" id="KW-1185">Reference proteome</keyword>
<evidence type="ECO:0000313" key="4">
    <source>
        <dbReference type="Proteomes" id="UP000239366"/>
    </source>
</evidence>
<reference evidence="4" key="1">
    <citation type="submission" date="2016-11" db="EMBL/GenBank/DDBJ databases">
        <title>Trade-off between light-utilization and light-protection in marine flavobacteria.</title>
        <authorList>
            <person name="Kumagai Y."/>
            <person name="Yoshizawa S."/>
            <person name="Kogure K."/>
        </authorList>
    </citation>
    <scope>NUCLEOTIDE SEQUENCE [LARGE SCALE GENOMIC DNA]</scope>
    <source>
        <strain evidence="4">SG-18</strain>
    </source>
</reference>
<dbReference type="InterPro" id="IPR029045">
    <property type="entry name" value="ClpP/crotonase-like_dom_sf"/>
</dbReference>
<evidence type="ECO:0000313" key="3">
    <source>
        <dbReference type="EMBL" id="PQJ16549.1"/>
    </source>
</evidence>
<gene>
    <name evidence="3" type="ORF">BST99_13215</name>
</gene>
<feature type="domain" description="Tail specific protease" evidence="2">
    <location>
        <begin position="180"/>
        <end position="380"/>
    </location>
</feature>
<dbReference type="RefSeq" id="WP_181044236.1">
    <property type="nucleotide sequence ID" value="NZ_MQVX01000001.1"/>
</dbReference>
<dbReference type="PROSITE" id="PS51257">
    <property type="entry name" value="PROKAR_LIPOPROTEIN"/>
    <property type="match status" value="1"/>
</dbReference>
<organism evidence="3 4">
    <name type="scientific">Aureicoccus marinus</name>
    <dbReference type="NCBI Taxonomy" id="754435"/>
    <lineage>
        <taxon>Bacteria</taxon>
        <taxon>Pseudomonadati</taxon>
        <taxon>Bacteroidota</taxon>
        <taxon>Flavobacteriia</taxon>
        <taxon>Flavobacteriales</taxon>
        <taxon>Flavobacteriaceae</taxon>
        <taxon>Aureicoccus</taxon>
    </lineage>
</organism>
<accession>A0A2S7T9E7</accession>
<feature type="chain" id="PRO_5015466386" description="Tail specific protease domain-containing protein" evidence="1">
    <location>
        <begin position="21"/>
        <end position="399"/>
    </location>
</feature>